<dbReference type="RefSeq" id="WP_073400237.1">
    <property type="nucleotide sequence ID" value="NZ_FQTV01000005.1"/>
</dbReference>
<feature type="domain" description="PG-1098 ferredoxin-like" evidence="2">
    <location>
        <begin position="277"/>
        <end position="320"/>
    </location>
</feature>
<evidence type="ECO:0000259" key="1">
    <source>
        <dbReference type="Pfam" id="PF18096"/>
    </source>
</evidence>
<dbReference type="Proteomes" id="UP000184509">
    <property type="component" value="Unassembled WGS sequence"/>
</dbReference>
<dbReference type="PANTHER" id="PTHR14741">
    <property type="entry name" value="S-ADENOSYLMETHIONINE-DEPENDENT METHYLTRANSFERASE RELATED"/>
    <property type="match status" value="1"/>
</dbReference>
<dbReference type="InterPro" id="IPR029063">
    <property type="entry name" value="SAM-dependent_MTases_sf"/>
</dbReference>
<dbReference type="Gene3D" id="1.10.10.1110">
    <property type="entry name" value="Methyltransferase PG1098, N-terminal domain"/>
    <property type="match status" value="1"/>
</dbReference>
<dbReference type="InterPro" id="IPR041497">
    <property type="entry name" value="Thump-like"/>
</dbReference>
<dbReference type="PANTHER" id="PTHR14741:SF32">
    <property type="entry name" value="TRIMETHYLGUANOSINE SYNTHASE"/>
    <property type="match status" value="1"/>
</dbReference>
<organism evidence="3 4">
    <name type="scientific">Bacteroides luti</name>
    <dbReference type="NCBI Taxonomy" id="1297750"/>
    <lineage>
        <taxon>Bacteria</taxon>
        <taxon>Pseudomonadati</taxon>
        <taxon>Bacteroidota</taxon>
        <taxon>Bacteroidia</taxon>
        <taxon>Bacteroidales</taxon>
        <taxon>Bacteroidaceae</taxon>
        <taxon>Bacteroides</taxon>
    </lineage>
</organism>
<dbReference type="GO" id="GO:0032259">
    <property type="term" value="P:methylation"/>
    <property type="evidence" value="ECO:0007669"/>
    <property type="project" value="UniProtKB-KW"/>
</dbReference>
<keyword evidence="4" id="KW-1185">Reference proteome</keyword>
<reference evidence="3 4" key="1">
    <citation type="submission" date="2016-11" db="EMBL/GenBank/DDBJ databases">
        <authorList>
            <person name="Jaros S."/>
            <person name="Januszkiewicz K."/>
            <person name="Wedrychowicz H."/>
        </authorList>
    </citation>
    <scope>NUCLEOTIDE SEQUENCE [LARGE SCALE GENOMIC DNA]</scope>
    <source>
        <strain evidence="3 4">DSM 26991</strain>
    </source>
</reference>
<gene>
    <name evidence="3" type="ORF">SAMN05444405_10581</name>
</gene>
<dbReference type="Pfam" id="PF22013">
    <property type="entry name" value="PG_1098_Fer"/>
    <property type="match status" value="1"/>
</dbReference>
<dbReference type="STRING" id="1297750.SAMN05444405_10581"/>
<accession>A0A1M4YV14</accession>
<dbReference type="GO" id="GO:0008168">
    <property type="term" value="F:methyltransferase activity"/>
    <property type="evidence" value="ECO:0007669"/>
    <property type="project" value="UniProtKB-KW"/>
</dbReference>
<evidence type="ECO:0000313" key="3">
    <source>
        <dbReference type="EMBL" id="SHF09332.1"/>
    </source>
</evidence>
<dbReference type="Gene3D" id="3.40.50.150">
    <property type="entry name" value="Vaccinia Virus protein VP39"/>
    <property type="match status" value="1"/>
</dbReference>
<dbReference type="Pfam" id="PF01135">
    <property type="entry name" value="PCMT"/>
    <property type="match status" value="1"/>
</dbReference>
<dbReference type="Pfam" id="PF18096">
    <property type="entry name" value="Thump_like"/>
    <property type="match status" value="1"/>
</dbReference>
<sequence length="393" mass="43948">MKYTKATIEFIKEHFFDDPSKLALQAKKYPEVDMPVAVTQIVGRKIAMEKVPSWGNTDGILYPKHLSMEQCSSEVTARYKSSLVKGNTLIDITGGLGIDCAFLSANFQKAIYVERQEELCEIASSNFPLLGLSHIDVVNGDGVEYLSRTEKVDWIFIDPARRNEHGGKVVAIADCEPNVAEISDLLLSKAENVMIKLSPMLDLSLALHHLSFVKEVHVVSVANECKELLVILANDAANSKVSIHCVNLLKSGEAQIFSFDKEEEMQGCVYTSKVGRYLYEPNASILKGGAYKCISNRYNLKKLHQNSHLYTSDELVIDFPGRKFECDAVFSLNKKELKMNLGEIKQANITIRNFPSSVSELRKRLKLLDGGDTYLFATTLVDEQKVLVKCHKC</sequence>
<dbReference type="AlphaFoldDB" id="A0A1M4YV14"/>
<evidence type="ECO:0000259" key="2">
    <source>
        <dbReference type="Pfam" id="PF22013"/>
    </source>
</evidence>
<dbReference type="SUPFAM" id="SSF53335">
    <property type="entry name" value="S-adenosyl-L-methionine-dependent methyltransferases"/>
    <property type="match status" value="1"/>
</dbReference>
<feature type="domain" description="THUMP-like" evidence="1">
    <location>
        <begin position="321"/>
        <end position="392"/>
    </location>
</feature>
<evidence type="ECO:0000313" key="4">
    <source>
        <dbReference type="Proteomes" id="UP000184509"/>
    </source>
</evidence>
<dbReference type="OrthoDB" id="1000417at2"/>
<proteinExistence type="predicted"/>
<dbReference type="EMBL" id="FQTV01000005">
    <property type="protein sequence ID" value="SHF09332.1"/>
    <property type="molecule type" value="Genomic_DNA"/>
</dbReference>
<keyword evidence="3" id="KW-0808">Transferase</keyword>
<protein>
    <submittedName>
        <fullName evidence="3">Protein-L-isoaspartate(D-aspartate) O-methyltransferase (PCMT)</fullName>
    </submittedName>
</protein>
<keyword evidence="3" id="KW-0489">Methyltransferase</keyword>
<name>A0A1M4YV14_9BACE</name>
<dbReference type="InterPro" id="IPR054168">
    <property type="entry name" value="PG_1098_Fer"/>
</dbReference>